<evidence type="ECO:0000313" key="2">
    <source>
        <dbReference type="Proteomes" id="UP000001283"/>
    </source>
</evidence>
<name>A0A8D4BN44_PRIMW</name>
<evidence type="ECO:0000313" key="1">
    <source>
        <dbReference type="EMBL" id="AEN89208.1"/>
    </source>
</evidence>
<proteinExistence type="predicted"/>
<accession>A0A8D4BN44</accession>
<dbReference type="Proteomes" id="UP000001283">
    <property type="component" value="Chromosome"/>
</dbReference>
<dbReference type="KEGG" id="bmh:BMWSH_2326"/>
<reference evidence="1 2" key="1">
    <citation type="journal article" date="2011" name="J. Bacteriol.">
        <title>Complete genome sequence of the industrial strain Bacillus megaterium WSH-002.</title>
        <authorList>
            <person name="Liu L."/>
            <person name="Li Y."/>
            <person name="Zhang J."/>
            <person name="Zou W."/>
            <person name="Zhou Z."/>
            <person name="Liu J."/>
            <person name="Li X."/>
            <person name="Wang L."/>
            <person name="Chen J."/>
        </authorList>
    </citation>
    <scope>NUCLEOTIDE SEQUENCE [LARGE SCALE GENOMIC DNA]</scope>
    <source>
        <strain evidence="1 2">WSH-002</strain>
    </source>
</reference>
<gene>
    <name evidence="1" type="ORF">BMWSH_2326</name>
</gene>
<sequence length="41" mass="4865">MLKYLVNKLSLYSIGPYEMEFFGIEVNATSKVDFRQGNWKF</sequence>
<dbReference type="EMBL" id="CP003017">
    <property type="protein sequence ID" value="AEN89208.1"/>
    <property type="molecule type" value="Genomic_DNA"/>
</dbReference>
<organism evidence="1 2">
    <name type="scientific">Priestia megaterium (strain WSH-002)</name>
    <name type="common">Bacillus megaterium</name>
    <dbReference type="NCBI Taxonomy" id="1006007"/>
    <lineage>
        <taxon>Bacteria</taxon>
        <taxon>Bacillati</taxon>
        <taxon>Bacillota</taxon>
        <taxon>Bacilli</taxon>
        <taxon>Bacillales</taxon>
        <taxon>Bacillaceae</taxon>
        <taxon>Priestia</taxon>
    </lineage>
</organism>
<dbReference type="AlphaFoldDB" id="A0A8D4BN44"/>
<protein>
    <submittedName>
        <fullName evidence="1">Uncharacterized protein</fullName>
    </submittedName>
</protein>